<dbReference type="InterPro" id="IPR050930">
    <property type="entry name" value="MFS_Vesicular_Transporter"/>
</dbReference>
<sequence length="609" mass="63039">MQSAAVEGHGQQSAGPTFPPHAGEGTSTDPASGASPPRPSLPVGVMILLGIQQFAANMLVSFPGVFLPKEIEQMGFQSGVTGLLFACFPVAVFVSSPAWAFLSRKIGKLPIVYVAIVLEGLCGVLFGLAYVMTEEVHHRLAIMFLTRTCQGIAASAAGTLVLAIAMEKARDREAMVSGVSMTFMSLGFVLGPIVGGALYAAGGFALPFVSVGAAVMSVVLLLPCTVGWPCGNRAARAAPGGVGVREPLHAGAGGEGEGGVRSSEGGGEEEEVTLGLRDFLKPVVIFIGMGMSLGSTSIGFLEPTYAQLLESSLLVKDPRLVALLFSLPAIFVVLSASPVGMLADSGVANKVAMMVGGNSGYFLVFASIGPFEPLAELLHLSPGDTGSFVLVCLGMALFGVTYNFAVVPAAAQLIRLVEEGLEERERERGGERSSVEGEGVKEGNRASGAEKGEEERETEAFTLNSQRVTGDSSRSLGEEEGSQETGQTPLETGEAAEGGGSPSRGSALGGTATHEAVVSGVMSMQTGFFAVGEALGPLLGGYAAEVVSVPTGYFFFGSLLLLYAVSLAVVWVCYANRKTTREERPASASDGRRWDVRQLTGVIEPGLQV</sequence>
<feature type="transmembrane region" description="Helical" evidence="7">
    <location>
        <begin position="283"/>
        <end position="301"/>
    </location>
</feature>
<feature type="transmembrane region" description="Helical" evidence="7">
    <location>
        <begin position="351"/>
        <end position="368"/>
    </location>
</feature>
<keyword evidence="5 7" id="KW-0472">Membrane</keyword>
<evidence type="ECO:0000256" key="3">
    <source>
        <dbReference type="ARBA" id="ARBA00022692"/>
    </source>
</evidence>
<reference evidence="8" key="1">
    <citation type="submission" date="2014-11" db="EMBL/GenBank/DDBJ databases">
        <authorList>
            <person name="Otto D Thomas"/>
            <person name="Naeem Raeece"/>
        </authorList>
    </citation>
    <scope>NUCLEOTIDE SEQUENCE</scope>
</reference>
<feature type="transmembrane region" description="Helical" evidence="7">
    <location>
        <begin position="80"/>
        <end position="102"/>
    </location>
</feature>
<feature type="transmembrane region" description="Helical" evidence="7">
    <location>
        <begin position="528"/>
        <end position="547"/>
    </location>
</feature>
<feature type="transmembrane region" description="Helical" evidence="7">
    <location>
        <begin position="41"/>
        <end position="60"/>
    </location>
</feature>
<feature type="transmembrane region" description="Helical" evidence="7">
    <location>
        <begin position="109"/>
        <end position="132"/>
    </location>
</feature>
<feature type="transmembrane region" description="Helical" evidence="7">
    <location>
        <begin position="321"/>
        <end position="339"/>
    </location>
</feature>
<evidence type="ECO:0000256" key="1">
    <source>
        <dbReference type="ARBA" id="ARBA00004141"/>
    </source>
</evidence>
<gene>
    <name evidence="8" type="ORF">Cvel_16822</name>
</gene>
<dbReference type="InterPro" id="IPR036259">
    <property type="entry name" value="MFS_trans_sf"/>
</dbReference>
<feature type="transmembrane region" description="Helical" evidence="7">
    <location>
        <begin position="205"/>
        <end position="228"/>
    </location>
</feature>
<dbReference type="EMBL" id="CDMZ01000346">
    <property type="protein sequence ID" value="CEM12245.1"/>
    <property type="molecule type" value="Genomic_DNA"/>
</dbReference>
<dbReference type="GO" id="GO:0022857">
    <property type="term" value="F:transmembrane transporter activity"/>
    <property type="evidence" value="ECO:0007669"/>
    <property type="project" value="InterPro"/>
</dbReference>
<evidence type="ECO:0000313" key="8">
    <source>
        <dbReference type="EMBL" id="CEM12245.1"/>
    </source>
</evidence>
<proteinExistence type="predicted"/>
<dbReference type="PANTHER" id="PTHR23506:SF26">
    <property type="entry name" value="MFS-TYPE TRANSPORTER SLC18B1"/>
    <property type="match status" value="1"/>
</dbReference>
<dbReference type="AlphaFoldDB" id="A0A0G4FG98"/>
<organism evidence="8">
    <name type="scientific">Chromera velia CCMP2878</name>
    <dbReference type="NCBI Taxonomy" id="1169474"/>
    <lineage>
        <taxon>Eukaryota</taxon>
        <taxon>Sar</taxon>
        <taxon>Alveolata</taxon>
        <taxon>Colpodellida</taxon>
        <taxon>Chromeraceae</taxon>
        <taxon>Chromera</taxon>
    </lineage>
</organism>
<feature type="region of interest" description="Disordered" evidence="6">
    <location>
        <begin position="1"/>
        <end position="37"/>
    </location>
</feature>
<accession>A0A0G4FG98</accession>
<dbReference type="Gene3D" id="1.20.1250.20">
    <property type="entry name" value="MFS general substrate transporter like domains"/>
    <property type="match status" value="1"/>
</dbReference>
<dbReference type="GO" id="GO:0016020">
    <property type="term" value="C:membrane"/>
    <property type="evidence" value="ECO:0007669"/>
    <property type="project" value="UniProtKB-SubCell"/>
</dbReference>
<feature type="compositionally biased region" description="Basic and acidic residues" evidence="6">
    <location>
        <begin position="423"/>
        <end position="454"/>
    </location>
</feature>
<evidence type="ECO:0000256" key="7">
    <source>
        <dbReference type="SAM" id="Phobius"/>
    </source>
</evidence>
<comment type="subcellular location">
    <subcellularLocation>
        <location evidence="1">Membrane</location>
        <topology evidence="1">Multi-pass membrane protein</topology>
    </subcellularLocation>
</comment>
<feature type="compositionally biased region" description="Polar residues" evidence="6">
    <location>
        <begin position="461"/>
        <end position="475"/>
    </location>
</feature>
<evidence type="ECO:0008006" key="9">
    <source>
        <dbReference type="Google" id="ProtNLM"/>
    </source>
</evidence>
<evidence type="ECO:0000256" key="5">
    <source>
        <dbReference type="ARBA" id="ARBA00023136"/>
    </source>
</evidence>
<feature type="region of interest" description="Disordered" evidence="6">
    <location>
        <begin position="248"/>
        <end position="267"/>
    </location>
</feature>
<evidence type="ECO:0000256" key="2">
    <source>
        <dbReference type="ARBA" id="ARBA00022448"/>
    </source>
</evidence>
<protein>
    <recommendedName>
        <fullName evidence="9">Major facilitator superfamily (MFS) profile domain-containing protein</fullName>
    </recommendedName>
</protein>
<feature type="transmembrane region" description="Helical" evidence="7">
    <location>
        <begin position="388"/>
        <end position="414"/>
    </location>
</feature>
<keyword evidence="2" id="KW-0813">Transport</keyword>
<dbReference type="Pfam" id="PF07690">
    <property type="entry name" value="MFS_1"/>
    <property type="match status" value="1"/>
</dbReference>
<feature type="transmembrane region" description="Helical" evidence="7">
    <location>
        <begin position="144"/>
        <end position="166"/>
    </location>
</feature>
<feature type="transmembrane region" description="Helical" evidence="7">
    <location>
        <begin position="178"/>
        <end position="199"/>
    </location>
</feature>
<evidence type="ECO:0000256" key="6">
    <source>
        <dbReference type="SAM" id="MobiDB-lite"/>
    </source>
</evidence>
<dbReference type="InterPro" id="IPR011701">
    <property type="entry name" value="MFS"/>
</dbReference>
<keyword evidence="4 7" id="KW-1133">Transmembrane helix</keyword>
<dbReference type="PANTHER" id="PTHR23506">
    <property type="entry name" value="GH10249P"/>
    <property type="match status" value="1"/>
</dbReference>
<feature type="transmembrane region" description="Helical" evidence="7">
    <location>
        <begin position="553"/>
        <end position="574"/>
    </location>
</feature>
<evidence type="ECO:0000256" key="4">
    <source>
        <dbReference type="ARBA" id="ARBA00022989"/>
    </source>
</evidence>
<dbReference type="VEuPathDB" id="CryptoDB:Cvel_16822"/>
<name>A0A0G4FG98_9ALVE</name>
<dbReference type="SUPFAM" id="SSF103473">
    <property type="entry name" value="MFS general substrate transporter"/>
    <property type="match status" value="1"/>
</dbReference>
<keyword evidence="3 7" id="KW-0812">Transmembrane</keyword>
<feature type="region of interest" description="Disordered" evidence="6">
    <location>
        <begin position="421"/>
        <end position="510"/>
    </location>
</feature>